<gene>
    <name evidence="2" type="ORF">Rleg9DRAFT_6840</name>
</gene>
<name>I9NIS2_RHILT</name>
<accession>I9NIS2</accession>
<organism evidence="2 3">
    <name type="scientific">Rhizobium leguminosarum bv. trifolii WSM597</name>
    <dbReference type="NCBI Taxonomy" id="754764"/>
    <lineage>
        <taxon>Bacteria</taxon>
        <taxon>Pseudomonadati</taxon>
        <taxon>Pseudomonadota</taxon>
        <taxon>Alphaproteobacteria</taxon>
        <taxon>Hyphomicrobiales</taxon>
        <taxon>Rhizobiaceae</taxon>
        <taxon>Rhizobium/Agrobacterium group</taxon>
        <taxon>Rhizobium</taxon>
    </lineage>
</organism>
<evidence type="ECO:0000313" key="3">
    <source>
        <dbReference type="Proteomes" id="UP000005092"/>
    </source>
</evidence>
<dbReference type="HOGENOM" id="CLU_1414166_0_0_5"/>
<proteinExistence type="predicted"/>
<feature type="region of interest" description="Disordered" evidence="1">
    <location>
        <begin position="1"/>
        <end position="23"/>
    </location>
</feature>
<dbReference type="Proteomes" id="UP000005092">
    <property type="component" value="Unassembled WGS sequence"/>
</dbReference>
<reference evidence="2 3" key="1">
    <citation type="submission" date="2012-02" db="EMBL/GenBank/DDBJ databases">
        <title>Improved High-Quality Draft Sequence of Rhizobium leguminosarum bv. trifolii WSM597.</title>
        <authorList>
            <consortium name="US DOE Joint Genome Institute"/>
            <person name="Lucas S."/>
            <person name="Han J."/>
            <person name="Lapidus A."/>
            <person name="Cheng J.-F."/>
            <person name="Goodwin L."/>
            <person name="Pitluck S."/>
            <person name="Peters L."/>
            <person name="Ovchinnikova G."/>
            <person name="Held B."/>
            <person name="Detter J.C."/>
            <person name="Han C."/>
            <person name="Tapia R."/>
            <person name="Land M."/>
            <person name="Hauser L."/>
            <person name="Kyrpides N."/>
            <person name="Ivanova N."/>
            <person name="Pagani I."/>
            <person name="Brau L."/>
            <person name="Yates R."/>
            <person name="O'Hara G."/>
            <person name="Rui T."/>
            <person name="Howieson J."/>
            <person name="Reeve W."/>
            <person name="Woyke T."/>
        </authorList>
    </citation>
    <scope>NUCLEOTIDE SEQUENCE [LARGE SCALE GENOMIC DNA]</scope>
    <source>
        <strain evidence="2 3">WSM597</strain>
    </source>
</reference>
<dbReference type="EMBL" id="JH719381">
    <property type="protein sequence ID" value="EJB07819.1"/>
    <property type="molecule type" value="Genomic_DNA"/>
</dbReference>
<dbReference type="AlphaFoldDB" id="I9NIS2"/>
<evidence type="ECO:0000256" key="1">
    <source>
        <dbReference type="SAM" id="MobiDB-lite"/>
    </source>
</evidence>
<evidence type="ECO:0000313" key="2">
    <source>
        <dbReference type="EMBL" id="EJB07819.1"/>
    </source>
</evidence>
<protein>
    <submittedName>
        <fullName evidence="2">Uncharacterized protein</fullName>
    </submittedName>
</protein>
<sequence length="192" mass="21342">MPHQNDPSASPPGSPRHRCSSGTHLSSLPVLGLRPEGCHRNQPRRVCVSRHLTLCFVPGSLAEKPTPLSVFSALSRGSMPRVPVGAVWMLGSRPSMTEGGVSTKSYSRRRACRGMRSTNRTKQYRHLGRTDFMRMFHRACTPLHPHQVSLAGVSSKTIAVARHQTSVRCAECDRGLIFHNCLRRETARRLLI</sequence>